<dbReference type="InterPro" id="IPR011330">
    <property type="entry name" value="Glyco_hydro/deAcase_b/a-brl"/>
</dbReference>
<comment type="caution">
    <text evidence="2">The sequence shown here is derived from an EMBL/GenBank/DDBJ whole genome shotgun (WGS) entry which is preliminary data.</text>
</comment>
<dbReference type="Proteomes" id="UP000826234">
    <property type="component" value="Unassembled WGS sequence"/>
</dbReference>
<sequence length="298" mass="33202">SQISVLQNRIEQLEQLLEENHEIISHIKDSVLELTANANANGQGQPGAAPAVPLRLPNGSWVLPPESRPAFFAVAPQDCHFALRRHGQKADLQVSQGPGVRVAGALPRGAGRQAGLGDPPPGYLPLASSFPQMLAVSASLPFDNQDGGVWKQGFDISYEPHEWDEENLQVFVVPHSHNDPGWIKTFDKYYFDQTQHILNSMVTKLQEDPRRRFIWSEVSFFSKWWDNISSQKRAAVRRLVGNGQLEMVTGGWVMPDEANAHYFAMIDQLIEGHQWLEKNIGEHAAVAGAGHCVLRMLH</sequence>
<dbReference type="PANTHER" id="PTHR11607">
    <property type="entry name" value="ALPHA-MANNOSIDASE"/>
    <property type="match status" value="1"/>
</dbReference>
<feature type="domain" description="Glycoside hydrolase family 38 N-terminal" evidence="1">
    <location>
        <begin position="169"/>
        <end position="286"/>
    </location>
</feature>
<protein>
    <recommendedName>
        <fullName evidence="1">Glycoside hydrolase family 38 N-terminal domain-containing protein</fullName>
    </recommendedName>
</protein>
<dbReference type="InterPro" id="IPR050843">
    <property type="entry name" value="Glycosyl_Hydrlase_38"/>
</dbReference>
<dbReference type="SUPFAM" id="SSF88713">
    <property type="entry name" value="Glycoside hydrolase/deacetylase"/>
    <property type="match status" value="1"/>
</dbReference>
<reference evidence="2 3" key="1">
    <citation type="journal article" date="2022" name="Gigascience">
        <title>A chromosome-level genome assembly and annotation of the desert horned lizard, Phrynosoma platyrhinos, provides insight into chromosomal rearrangements among reptiles.</title>
        <authorList>
            <person name="Koochekian N."/>
            <person name="Ascanio A."/>
            <person name="Farleigh K."/>
            <person name="Card D.C."/>
            <person name="Schield D.R."/>
            <person name="Castoe T.A."/>
            <person name="Jezkova T."/>
        </authorList>
    </citation>
    <scope>NUCLEOTIDE SEQUENCE [LARGE SCALE GENOMIC DNA]</scope>
    <source>
        <strain evidence="2">NK-2021</strain>
    </source>
</reference>
<accession>A0ABQ7SS91</accession>
<feature type="non-terminal residue" evidence="2">
    <location>
        <position position="1"/>
    </location>
</feature>
<dbReference type="EMBL" id="JAIPUX010003439">
    <property type="protein sequence ID" value="KAH0620166.1"/>
    <property type="molecule type" value="Genomic_DNA"/>
</dbReference>
<dbReference type="InterPro" id="IPR027291">
    <property type="entry name" value="Glyco_hydro_38_N_sf"/>
</dbReference>
<dbReference type="PANTHER" id="PTHR11607:SF57">
    <property type="entry name" value="ALPHA-MANNOSIDASE 2X"/>
    <property type="match status" value="1"/>
</dbReference>
<gene>
    <name evidence="2" type="ORF">JD844_014799</name>
</gene>
<evidence type="ECO:0000313" key="3">
    <source>
        <dbReference type="Proteomes" id="UP000826234"/>
    </source>
</evidence>
<name>A0ABQ7SS91_PHRPL</name>
<dbReference type="Gene3D" id="3.20.110.10">
    <property type="entry name" value="Glycoside hydrolase 38, N terminal domain"/>
    <property type="match status" value="1"/>
</dbReference>
<dbReference type="InterPro" id="IPR000602">
    <property type="entry name" value="Glyco_hydro_38_N"/>
</dbReference>
<keyword evidence="3" id="KW-1185">Reference proteome</keyword>
<dbReference type="Pfam" id="PF01074">
    <property type="entry name" value="Glyco_hydro_38N"/>
    <property type="match status" value="1"/>
</dbReference>
<evidence type="ECO:0000259" key="1">
    <source>
        <dbReference type="Pfam" id="PF01074"/>
    </source>
</evidence>
<organism evidence="2 3">
    <name type="scientific">Phrynosoma platyrhinos</name>
    <name type="common">Desert horned lizard</name>
    <dbReference type="NCBI Taxonomy" id="52577"/>
    <lineage>
        <taxon>Eukaryota</taxon>
        <taxon>Metazoa</taxon>
        <taxon>Chordata</taxon>
        <taxon>Craniata</taxon>
        <taxon>Vertebrata</taxon>
        <taxon>Euteleostomi</taxon>
        <taxon>Lepidosauria</taxon>
        <taxon>Squamata</taxon>
        <taxon>Bifurcata</taxon>
        <taxon>Unidentata</taxon>
        <taxon>Episquamata</taxon>
        <taxon>Toxicofera</taxon>
        <taxon>Iguania</taxon>
        <taxon>Phrynosomatidae</taxon>
        <taxon>Phrynosomatinae</taxon>
        <taxon>Phrynosoma</taxon>
    </lineage>
</organism>
<evidence type="ECO:0000313" key="2">
    <source>
        <dbReference type="EMBL" id="KAH0620166.1"/>
    </source>
</evidence>
<proteinExistence type="predicted"/>